<protein>
    <recommendedName>
        <fullName evidence="4">Carrier domain-containing protein</fullName>
    </recommendedName>
</protein>
<feature type="compositionally biased region" description="Low complexity" evidence="3">
    <location>
        <begin position="108"/>
        <end position="120"/>
    </location>
</feature>
<dbReference type="SMART" id="SM00823">
    <property type="entry name" value="PKS_PP"/>
    <property type="match status" value="1"/>
</dbReference>
<gene>
    <name evidence="5" type="ORF">KDA82_28900</name>
</gene>
<dbReference type="PANTHER" id="PTHR43775:SF37">
    <property type="entry name" value="SI:DKEY-61P9.11"/>
    <property type="match status" value="1"/>
</dbReference>
<feature type="domain" description="Carrier" evidence="4">
    <location>
        <begin position="16"/>
        <end position="93"/>
    </location>
</feature>
<dbReference type="SUPFAM" id="SSF47336">
    <property type="entry name" value="ACP-like"/>
    <property type="match status" value="1"/>
</dbReference>
<dbReference type="InterPro" id="IPR020806">
    <property type="entry name" value="PKS_PP-bd"/>
</dbReference>
<dbReference type="InterPro" id="IPR001031">
    <property type="entry name" value="Thioesterase"/>
</dbReference>
<proteinExistence type="predicted"/>
<evidence type="ECO:0000256" key="1">
    <source>
        <dbReference type="ARBA" id="ARBA00022450"/>
    </source>
</evidence>
<dbReference type="GO" id="GO:0031177">
    <property type="term" value="F:phosphopantetheine binding"/>
    <property type="evidence" value="ECO:0007669"/>
    <property type="project" value="InterPro"/>
</dbReference>
<reference evidence="5" key="1">
    <citation type="submission" date="2021-04" db="EMBL/GenBank/DDBJ databases">
        <title>Sequencing of actinobacteria type strains.</title>
        <authorList>
            <person name="Nguyen G.-S."/>
            <person name="Wentzel A."/>
        </authorList>
    </citation>
    <scope>NUCLEOTIDE SEQUENCE</scope>
    <source>
        <strain evidence="5">DSM 42095</strain>
    </source>
</reference>
<dbReference type="InterPro" id="IPR036736">
    <property type="entry name" value="ACP-like_sf"/>
</dbReference>
<dbReference type="Proteomes" id="UP000675554">
    <property type="component" value="Unassembled WGS sequence"/>
</dbReference>
<dbReference type="PANTHER" id="PTHR43775">
    <property type="entry name" value="FATTY ACID SYNTHASE"/>
    <property type="match status" value="1"/>
</dbReference>
<keyword evidence="1" id="KW-0596">Phosphopantetheine</keyword>
<keyword evidence="2" id="KW-0597">Phosphoprotein</keyword>
<dbReference type="Gene3D" id="3.40.50.1820">
    <property type="entry name" value="alpha/beta hydrolase"/>
    <property type="match status" value="2"/>
</dbReference>
<evidence type="ECO:0000313" key="6">
    <source>
        <dbReference type="Proteomes" id="UP000675554"/>
    </source>
</evidence>
<keyword evidence="6" id="KW-1185">Reference proteome</keyword>
<dbReference type="InterPro" id="IPR009081">
    <property type="entry name" value="PP-bd_ACP"/>
</dbReference>
<dbReference type="GO" id="GO:0006633">
    <property type="term" value="P:fatty acid biosynthetic process"/>
    <property type="evidence" value="ECO:0007669"/>
    <property type="project" value="TreeGrafter"/>
</dbReference>
<feature type="region of interest" description="Disordered" evidence="3">
    <location>
        <begin position="94"/>
        <end position="147"/>
    </location>
</feature>
<dbReference type="EMBL" id="JAGSMN010000788">
    <property type="protein sequence ID" value="MBR7676951.1"/>
    <property type="molecule type" value="Genomic_DNA"/>
</dbReference>
<name>A0A8T4IWX8_9ACTN</name>
<dbReference type="InterPro" id="IPR020802">
    <property type="entry name" value="TesA-like"/>
</dbReference>
<dbReference type="SUPFAM" id="SSF53474">
    <property type="entry name" value="alpha/beta-Hydrolases"/>
    <property type="match status" value="1"/>
</dbReference>
<comment type="caution">
    <text evidence="5">The sequence shown here is derived from an EMBL/GenBank/DDBJ whole genome shotgun (WGS) entry which is preliminary data.</text>
</comment>
<accession>A0A8T4IWX8</accession>
<dbReference type="AlphaFoldDB" id="A0A8T4IWX8"/>
<evidence type="ECO:0000256" key="3">
    <source>
        <dbReference type="SAM" id="MobiDB-lite"/>
    </source>
</evidence>
<dbReference type="SMART" id="SM00824">
    <property type="entry name" value="PKS_TE"/>
    <property type="match status" value="1"/>
</dbReference>
<dbReference type="Gene3D" id="1.10.1200.10">
    <property type="entry name" value="ACP-like"/>
    <property type="match status" value="1"/>
</dbReference>
<dbReference type="GO" id="GO:0004312">
    <property type="term" value="F:fatty acid synthase activity"/>
    <property type="evidence" value="ECO:0007669"/>
    <property type="project" value="TreeGrafter"/>
</dbReference>
<evidence type="ECO:0000259" key="4">
    <source>
        <dbReference type="PROSITE" id="PS50075"/>
    </source>
</evidence>
<dbReference type="InterPro" id="IPR050091">
    <property type="entry name" value="PKS_NRPS_Biosynth_Enz"/>
</dbReference>
<organism evidence="5 6">
    <name type="scientific">Streptomyces daliensis</name>
    <dbReference type="NCBI Taxonomy" id="299421"/>
    <lineage>
        <taxon>Bacteria</taxon>
        <taxon>Bacillati</taxon>
        <taxon>Actinomycetota</taxon>
        <taxon>Actinomycetes</taxon>
        <taxon>Kitasatosporales</taxon>
        <taxon>Streptomycetaceae</taxon>
        <taxon>Streptomyces</taxon>
    </lineage>
</organism>
<dbReference type="PROSITE" id="PS50075">
    <property type="entry name" value="CARRIER"/>
    <property type="match status" value="1"/>
</dbReference>
<dbReference type="InterPro" id="IPR029058">
    <property type="entry name" value="AB_hydrolase_fold"/>
</dbReference>
<evidence type="ECO:0000313" key="5">
    <source>
        <dbReference type="EMBL" id="MBR7676951.1"/>
    </source>
</evidence>
<dbReference type="Pfam" id="PF00550">
    <property type="entry name" value="PP-binding"/>
    <property type="match status" value="1"/>
</dbReference>
<evidence type="ECO:0000256" key="2">
    <source>
        <dbReference type="ARBA" id="ARBA00022553"/>
    </source>
</evidence>
<dbReference type="GO" id="GO:0017000">
    <property type="term" value="P:antibiotic biosynthetic process"/>
    <property type="evidence" value="ECO:0007669"/>
    <property type="project" value="UniProtKB-ARBA"/>
</dbReference>
<sequence>GQPVRDAVSADAAGAAYVADRLARMVAVVMGHAPERGDHLDRTVPLTELGLDSLMGARVRLAAEHEFGLVLPVRLMLHGTTIDEAAACVAARMGGRSGTPAVPPSRPAAPADTAPSPAYPRLRRLRAGSGDGEGDSDGDGAGDAPPLFLAHPVDGPASVYQALADRLPAGTAVYGLERPESPGGAAERAALCAEWVRAVRPHGPYRLGGWSLGGFLAIETARLLAAGGEEVESVVLIDPVRPHPVRDAGDGADAAVAPAPYEGRVLLCRAMEPAPRAALDDGPAPGWDEICPRLRVVTVPGHHLSLLEPPYVNALAAHVASEFSGPVTHRTAS</sequence>
<feature type="non-terminal residue" evidence="5">
    <location>
        <position position="1"/>
    </location>
</feature>
<dbReference type="Pfam" id="PF00975">
    <property type="entry name" value="Thioesterase"/>
    <property type="match status" value="1"/>
</dbReference>